<dbReference type="STRING" id="137838.GCA_001458595_02513"/>
<keyword evidence="1" id="KW-0472">Membrane</keyword>
<proteinExistence type="predicted"/>
<comment type="caution">
    <text evidence="3">The sequence shown here is derived from an EMBL/GenBank/DDBJ whole genome shotgun (WGS) entry which is preliminary data.</text>
</comment>
<feature type="transmembrane region" description="Helical" evidence="1">
    <location>
        <begin position="20"/>
        <end position="37"/>
    </location>
</feature>
<dbReference type="InterPro" id="IPR036465">
    <property type="entry name" value="vWFA_dom_sf"/>
</dbReference>
<evidence type="ECO:0000256" key="1">
    <source>
        <dbReference type="SAM" id="Phobius"/>
    </source>
</evidence>
<dbReference type="OrthoDB" id="3171015at2"/>
<dbReference type="Gene3D" id="3.40.50.410">
    <property type="entry name" value="von Willebrand factor, type A domain"/>
    <property type="match status" value="1"/>
</dbReference>
<dbReference type="PROSITE" id="PS50234">
    <property type="entry name" value="VWFA"/>
    <property type="match status" value="1"/>
</dbReference>
<keyword evidence="4" id="KW-1185">Reference proteome</keyword>
<dbReference type="EMBL" id="PDCJ01000001">
    <property type="protein sequence ID" value="PEG31129.1"/>
    <property type="molecule type" value="Genomic_DNA"/>
</dbReference>
<evidence type="ECO:0000259" key="2">
    <source>
        <dbReference type="PROSITE" id="PS50234"/>
    </source>
</evidence>
<keyword evidence="1" id="KW-1133">Transmembrane helix</keyword>
<evidence type="ECO:0000313" key="3">
    <source>
        <dbReference type="EMBL" id="PEG31129.1"/>
    </source>
</evidence>
<reference evidence="3 4" key="1">
    <citation type="submission" date="2017-10" db="EMBL/GenBank/DDBJ databases">
        <title>Effective Description of Clostridium neonatale sp. nov. linked to necrotizing enterocolitis in neonates and a clarification of species assignable to the genus Clostridium (Prazmowski 1880) emend. Lawson and Rainey 2016.</title>
        <authorList>
            <person name="Bernard K."/>
            <person name="Burdz T."/>
            <person name="Wiebe D."/>
            <person name="Balcewich B."/>
            <person name="Alfa M."/>
            <person name="Bernier A.-M."/>
        </authorList>
    </citation>
    <scope>NUCLEOTIDE SEQUENCE [LARGE SCALE GENOMIC DNA]</scope>
    <source>
        <strain evidence="3 4">LCDC99A005</strain>
    </source>
</reference>
<organism evidence="3 4">
    <name type="scientific">Clostridium neonatale</name>
    <dbReference type="NCBI Taxonomy" id="137838"/>
    <lineage>
        <taxon>Bacteria</taxon>
        <taxon>Bacillati</taxon>
        <taxon>Bacillota</taxon>
        <taxon>Clostridia</taxon>
        <taxon>Eubacteriales</taxon>
        <taxon>Clostridiaceae</taxon>
        <taxon>Clostridium</taxon>
    </lineage>
</organism>
<accession>A0A2A7MHR9</accession>
<name>A0A2A7MHR9_9CLOT</name>
<dbReference type="InterPro" id="IPR002035">
    <property type="entry name" value="VWF_A"/>
</dbReference>
<evidence type="ECO:0000313" key="4">
    <source>
        <dbReference type="Proteomes" id="UP000220840"/>
    </source>
</evidence>
<dbReference type="Proteomes" id="UP000220840">
    <property type="component" value="Unassembled WGS sequence"/>
</dbReference>
<keyword evidence="1" id="KW-0812">Transmembrane</keyword>
<dbReference type="SUPFAM" id="SSF53300">
    <property type="entry name" value="vWA-like"/>
    <property type="match status" value="1"/>
</dbReference>
<gene>
    <name evidence="3" type="ORF">CQ394_05230</name>
</gene>
<feature type="domain" description="VWFA" evidence="2">
    <location>
        <begin position="91"/>
        <end position="292"/>
    </location>
</feature>
<protein>
    <submittedName>
        <fullName evidence="3">DUF5057 domain-containing protein</fullName>
    </submittedName>
</protein>
<sequence length="1535" mass="174832">MIRYDKRGEYMKIKKDSLKIILLLAVFTFVVTSIRLLPIKADNFDDYIESNENIININFDTSINSGIKSVGENLNIKYNINLNDFSSGIDEAVFLIDTSLRMRKNSDWSDNDRLKLAKNIINNIDKNNSDFKVGVIGFAQNIYNLLTNDWTGTDASKIKMYDMSNSDDAKVVHSMGDQIVTINDWTQSNDVSLDRALEKSFDLLGDDNSGNNKSIVIITAGNANISQDVANKIKNIGYKIILLDISSEKNYTTIPDSEYTLKNIIEAIGDNQIKKYSIDKNNDLNESDLNEIKSNKSIYFKLNPVSINDGYNVSFSDDDLSLLSANVIMNGVKSLEIESNYFNIQNPRIRFDMGDDFNVDDNLEVKIKYGKREYNLIVSNNNNIVEIDLSNYITYKIENSSFVPDIKNIEISFNINTKTVGNNISFSKDTNGISKSYLLYTLKKGNVYTNQKKILELPNIRVENYNSNVLPIKILEIEPADSFKLTFGNETHIKTGIEYGIINSGNEGYQVEIEHMSMPEFVGKVDKLNGKYDVIVIGRYIDYNNITDSINKDQLPYRDYNLDQKIGNSPVENDITDRKANEIIDFAQSGQLVYIDKTIINSNDNNFKNLKLYKNFASIAQNNTYNANYSISDLTLNKIIEDYLGGNVRKRFKFTLSSPVGDSMEDEKGDINKRNMVFKIRPEENSINENQKIDIRLYIDENGDSLFKENEVVKELENITTSSTEIQLEYKISSDFIGYLNWKIEIVNKDNDINENNLVKSYETGSIIFRSLTGDKMSINVLQISPYDKNNINDKINGNLNLSTEGSVGNDRFKNLLSQLKDYNIKIETKSVAEINEMVNNNIFELNGKYQMIVVGFGDAFNSLDLNEKAVSKINEYIDTNQGIMLTHDTISPWFSKNLSNGLIERLGFEELDKKESWVSEKRSEYKRSIFDGQSNSVNRAQSKVVYNNNSTVVSNYPFKLIDDDKYINVRRTHSQYYRLDLENENVIPLFTEIPNTVGGSGTKPDYDGQVPNDIIKELQNNNMSIDSMKNDDYSYWDISNEINQYDVKNNYYTYSIGNITFSGTGENSRENSTPYPTEELKLFANTITKAIKSANHAPVINSIYPDEIFRDERLILNNTFSDMDNDKIKASIYIVNDDNEELLISQYNDMETGTSKVLEIEKSKYSNKDKIKIKIVAEDEHGAQSEKIIEIKINQRESLLKVETSGAKGLVGDVIYTSIKVIKNNDNVSNVKVKVNDDSIEDQLFEYKGNSEISVNFNSVNEKELQFELEAKGETPSGCTMSVIISYEYNGTNYSIERELPVAIKNGYIKVKIEKDETVTEDVYPNVYINNEDAHMKSILSKEINKASGSYNVTLGNIDGYIIKEQNPSDGKISINYDNPVGEYICTLSKAKEIVIIHGIFNDESREITENTYSDPYLLNKNDIVTCAAEITGLTGNNNTIKLNIDTNIIDISNIRVLDENLNPINSLTYNTNNNEFIWNNFNSNNNQKIIIIYTVKLSDNYTGIYRNTISVNEDNEKSVYIKFDNNKYLPDLF</sequence>